<evidence type="ECO:0000256" key="16">
    <source>
        <dbReference type="ARBA" id="ARBA00023285"/>
    </source>
</evidence>
<evidence type="ECO:0000256" key="12">
    <source>
        <dbReference type="ARBA" id="ARBA00022833"/>
    </source>
</evidence>
<keyword evidence="12 17" id="KW-0862">Zinc</keyword>
<dbReference type="STRING" id="1385511.GCA_000425225_03938"/>
<dbReference type="Gene3D" id="1.20.1090.10">
    <property type="entry name" value="Dehydroquinate synthase-like - alpha domain"/>
    <property type="match status" value="1"/>
</dbReference>
<dbReference type="InterPro" id="IPR016037">
    <property type="entry name" value="DHQ_synth_AroB"/>
</dbReference>
<dbReference type="OrthoDB" id="9806583at2"/>
<comment type="similarity">
    <text evidence="5 17">Belongs to the sugar phosphate cyclases superfamily. Dehydroquinate synthase family.</text>
</comment>
<keyword evidence="10 17" id="KW-0479">Metal-binding</keyword>
<keyword evidence="13 17" id="KW-0520">NAD</keyword>
<dbReference type="InterPro" id="IPR030963">
    <property type="entry name" value="DHQ_synth_fam"/>
</dbReference>
<dbReference type="SUPFAM" id="SSF56796">
    <property type="entry name" value="Dehydroquinate synthase-like"/>
    <property type="match status" value="1"/>
</dbReference>
<keyword evidence="9 17" id="KW-0028">Amino-acid biosynthesis</keyword>
<evidence type="ECO:0000256" key="7">
    <source>
        <dbReference type="ARBA" id="ARBA00017684"/>
    </source>
</evidence>
<protein>
    <recommendedName>
        <fullName evidence="7 17">3-dehydroquinate synthase</fullName>
        <shortName evidence="17">DHQS</shortName>
        <ecNumber evidence="6 17">4.2.3.4</ecNumber>
    </recommendedName>
</protein>
<feature type="binding site" evidence="17">
    <location>
        <position position="181"/>
    </location>
    <ligand>
        <name>Zn(2+)</name>
        <dbReference type="ChEBI" id="CHEBI:29105"/>
    </ligand>
</feature>
<evidence type="ECO:0000256" key="15">
    <source>
        <dbReference type="ARBA" id="ARBA00023239"/>
    </source>
</evidence>
<keyword evidence="11 17" id="KW-0547">Nucleotide-binding</keyword>
<evidence type="ECO:0000256" key="9">
    <source>
        <dbReference type="ARBA" id="ARBA00022605"/>
    </source>
</evidence>
<gene>
    <name evidence="17" type="primary">aroB</name>
    <name evidence="20" type="ORF">N783_19155</name>
</gene>
<keyword evidence="15 17" id="KW-0456">Lyase</keyword>
<dbReference type="GO" id="GO:0003856">
    <property type="term" value="F:3-dehydroquinate synthase activity"/>
    <property type="evidence" value="ECO:0007669"/>
    <property type="project" value="UniProtKB-UniRule"/>
</dbReference>
<dbReference type="UniPathway" id="UPA00053">
    <property type="reaction ID" value="UER00085"/>
</dbReference>
<dbReference type="GO" id="GO:0008652">
    <property type="term" value="P:amino acid biosynthetic process"/>
    <property type="evidence" value="ECO:0007669"/>
    <property type="project" value="UniProtKB-KW"/>
</dbReference>
<dbReference type="GO" id="GO:0046872">
    <property type="term" value="F:metal ion binding"/>
    <property type="evidence" value="ECO:0007669"/>
    <property type="project" value="UniProtKB-KW"/>
</dbReference>
<keyword evidence="16 17" id="KW-0170">Cobalt</keyword>
<comment type="pathway">
    <text evidence="4 17">Metabolic intermediate biosynthesis; chorismate biosynthesis; chorismate from D-erythrose 4-phosphate and phosphoenolpyruvate: step 2/7.</text>
</comment>
<evidence type="ECO:0000256" key="3">
    <source>
        <dbReference type="ARBA" id="ARBA00004496"/>
    </source>
</evidence>
<dbReference type="InterPro" id="IPR030960">
    <property type="entry name" value="DHQS/DOIS_N"/>
</dbReference>
<comment type="cofactor">
    <cofactor evidence="17">
        <name>Co(2+)</name>
        <dbReference type="ChEBI" id="CHEBI:48828"/>
    </cofactor>
    <cofactor evidence="17">
        <name>Zn(2+)</name>
        <dbReference type="ChEBI" id="CHEBI:29105"/>
    </cofactor>
    <text evidence="17">Binds 1 divalent metal cation per subunit. Can use either Co(2+) or Zn(2+).</text>
</comment>
<reference evidence="20 21" key="1">
    <citation type="submission" date="2013-08" db="EMBL/GenBank/DDBJ databases">
        <authorList>
            <person name="Huang J."/>
            <person name="Wang G."/>
        </authorList>
    </citation>
    <scope>NUCLEOTIDE SEQUENCE [LARGE SCALE GENOMIC DNA]</scope>
    <source>
        <strain evidence="20 21">BH030004</strain>
    </source>
</reference>
<comment type="catalytic activity">
    <reaction evidence="1 17">
        <text>7-phospho-2-dehydro-3-deoxy-D-arabino-heptonate = 3-dehydroquinate + phosphate</text>
        <dbReference type="Rhea" id="RHEA:21968"/>
        <dbReference type="ChEBI" id="CHEBI:32364"/>
        <dbReference type="ChEBI" id="CHEBI:43474"/>
        <dbReference type="ChEBI" id="CHEBI:58394"/>
        <dbReference type="EC" id="4.2.3.4"/>
    </reaction>
</comment>
<evidence type="ECO:0000256" key="11">
    <source>
        <dbReference type="ARBA" id="ARBA00022741"/>
    </source>
</evidence>
<comment type="subcellular location">
    <subcellularLocation>
        <location evidence="3 17">Cytoplasm</location>
    </subcellularLocation>
</comment>
<dbReference type="GO" id="GO:0009073">
    <property type="term" value="P:aromatic amino acid family biosynthetic process"/>
    <property type="evidence" value="ECO:0007669"/>
    <property type="project" value="UniProtKB-KW"/>
</dbReference>
<comment type="function">
    <text evidence="17">Catalyzes the conversion of 3-deoxy-D-arabino-heptulosonate 7-phosphate (DAHP) to dehydroquinate (DHQ).</text>
</comment>
<feature type="domain" description="3-dehydroquinate synthase N-terminal" evidence="18">
    <location>
        <begin position="65"/>
        <end position="176"/>
    </location>
</feature>
<dbReference type="InterPro" id="IPR056179">
    <property type="entry name" value="DHQS_C"/>
</dbReference>
<feature type="binding site" evidence="17">
    <location>
        <position position="260"/>
    </location>
    <ligand>
        <name>Zn(2+)</name>
        <dbReference type="ChEBI" id="CHEBI:29105"/>
    </ligand>
</feature>
<evidence type="ECO:0000259" key="18">
    <source>
        <dbReference type="Pfam" id="PF01761"/>
    </source>
</evidence>
<evidence type="ECO:0000313" key="21">
    <source>
        <dbReference type="Proteomes" id="UP000030403"/>
    </source>
</evidence>
<evidence type="ECO:0000259" key="19">
    <source>
        <dbReference type="Pfam" id="PF24621"/>
    </source>
</evidence>
<dbReference type="PANTHER" id="PTHR43622">
    <property type="entry name" value="3-DEHYDROQUINATE SYNTHASE"/>
    <property type="match status" value="1"/>
</dbReference>
<evidence type="ECO:0000256" key="8">
    <source>
        <dbReference type="ARBA" id="ARBA00022490"/>
    </source>
</evidence>
<evidence type="ECO:0000256" key="5">
    <source>
        <dbReference type="ARBA" id="ARBA00005412"/>
    </source>
</evidence>
<dbReference type="GO" id="GO:0000166">
    <property type="term" value="F:nucleotide binding"/>
    <property type="evidence" value="ECO:0007669"/>
    <property type="project" value="UniProtKB-KW"/>
</dbReference>
<proteinExistence type="inferred from homology"/>
<feature type="domain" description="3-dehydroquinate synthase C-terminal" evidence="19">
    <location>
        <begin position="178"/>
        <end position="321"/>
    </location>
</feature>
<dbReference type="PIRSF" id="PIRSF001455">
    <property type="entry name" value="DHQ_synth"/>
    <property type="match status" value="1"/>
</dbReference>
<comment type="caution">
    <text evidence="17">Lacks conserved residue(s) required for the propagation of feature annotation.</text>
</comment>
<dbReference type="Proteomes" id="UP000030403">
    <property type="component" value="Unassembled WGS sequence"/>
</dbReference>
<dbReference type="GO" id="GO:0005737">
    <property type="term" value="C:cytoplasm"/>
    <property type="evidence" value="ECO:0007669"/>
    <property type="project" value="UniProtKB-SubCell"/>
</dbReference>
<dbReference type="AlphaFoldDB" id="A0A0A5FZ31"/>
<dbReference type="Pfam" id="PF01761">
    <property type="entry name" value="DHQ_synthase"/>
    <property type="match status" value="1"/>
</dbReference>
<dbReference type="CDD" id="cd08195">
    <property type="entry name" value="DHQS"/>
    <property type="match status" value="1"/>
</dbReference>
<dbReference type="InterPro" id="IPR050071">
    <property type="entry name" value="Dehydroquinate_synthase"/>
</dbReference>
<dbReference type="HAMAP" id="MF_00110">
    <property type="entry name" value="DHQ_synthase"/>
    <property type="match status" value="1"/>
</dbReference>
<dbReference type="EMBL" id="AVPF01000067">
    <property type="protein sequence ID" value="KGX84093.1"/>
    <property type="molecule type" value="Genomic_DNA"/>
</dbReference>
<keyword evidence="8 17" id="KW-0963">Cytoplasm</keyword>
<evidence type="ECO:0000256" key="6">
    <source>
        <dbReference type="ARBA" id="ARBA00013031"/>
    </source>
</evidence>
<evidence type="ECO:0000313" key="20">
    <source>
        <dbReference type="EMBL" id="KGX84093.1"/>
    </source>
</evidence>
<evidence type="ECO:0000256" key="17">
    <source>
        <dbReference type="HAMAP-Rule" id="MF_00110"/>
    </source>
</evidence>
<dbReference type="NCBIfam" id="TIGR01357">
    <property type="entry name" value="aroB"/>
    <property type="match status" value="1"/>
</dbReference>
<evidence type="ECO:0000256" key="13">
    <source>
        <dbReference type="ARBA" id="ARBA00023027"/>
    </source>
</evidence>
<dbReference type="Pfam" id="PF24621">
    <property type="entry name" value="DHQS_C"/>
    <property type="match status" value="1"/>
</dbReference>
<dbReference type="GO" id="GO:0009423">
    <property type="term" value="P:chorismate biosynthetic process"/>
    <property type="evidence" value="ECO:0007669"/>
    <property type="project" value="UniProtKB-UniRule"/>
</dbReference>
<comment type="cofactor">
    <cofactor evidence="2 17">
        <name>NAD(+)</name>
        <dbReference type="ChEBI" id="CHEBI:57540"/>
    </cofactor>
</comment>
<dbReference type="eggNOG" id="COG0337">
    <property type="taxonomic scope" value="Bacteria"/>
</dbReference>
<evidence type="ECO:0000256" key="14">
    <source>
        <dbReference type="ARBA" id="ARBA00023141"/>
    </source>
</evidence>
<feature type="binding site" evidence="17">
    <location>
        <begin position="103"/>
        <end position="107"/>
    </location>
    <ligand>
        <name>NAD(+)</name>
        <dbReference type="ChEBI" id="CHEBI:57540"/>
    </ligand>
</feature>
<feature type="binding site" evidence="17">
    <location>
        <position position="139"/>
    </location>
    <ligand>
        <name>NAD(+)</name>
        <dbReference type="ChEBI" id="CHEBI:57540"/>
    </ligand>
</feature>
<dbReference type="EC" id="4.2.3.4" evidence="6 17"/>
<evidence type="ECO:0000256" key="4">
    <source>
        <dbReference type="ARBA" id="ARBA00004661"/>
    </source>
</evidence>
<feature type="binding site" evidence="17">
    <location>
        <begin position="166"/>
        <end position="169"/>
    </location>
    <ligand>
        <name>NAD(+)</name>
        <dbReference type="ChEBI" id="CHEBI:57540"/>
    </ligand>
</feature>
<dbReference type="PANTHER" id="PTHR43622:SF7">
    <property type="entry name" value="3-DEHYDROQUINATE SYNTHASE, CHLOROPLASTIC"/>
    <property type="match status" value="1"/>
</dbReference>
<comment type="caution">
    <text evidence="20">The sequence shown here is derived from an EMBL/GenBank/DDBJ whole genome shotgun (WGS) entry which is preliminary data.</text>
</comment>
<evidence type="ECO:0000256" key="1">
    <source>
        <dbReference type="ARBA" id="ARBA00001393"/>
    </source>
</evidence>
<dbReference type="RefSeq" id="WP_027447433.1">
    <property type="nucleotide sequence ID" value="NZ_AULJ01000063.1"/>
</dbReference>
<keyword evidence="21" id="KW-1185">Reference proteome</keyword>
<dbReference type="FunFam" id="3.40.50.1970:FF:000001">
    <property type="entry name" value="3-dehydroquinate synthase"/>
    <property type="match status" value="1"/>
</dbReference>
<sequence length="362" mass="40703">MKSIYVKASSEPYTIYIGDGIRHQLKELLSKTYEDVMVITDTHVAPLYLDDILHALGSDMKVSSYIITAGESSKSVESFEACHTEAINKGLNRHSLIIALGGGVVGDLAGFVAATYMRGIDYVQIPTTVLAHDSSVGGKVAINHPLSKNVIGSFHQPKGVIYDTQTLTTLSDQEWRSGMAEVIKHAWIHDQDMLQACFRLDTFSEESKEVVEHLLWKGISIKADIVAEDEKEQGIRSFLNFGHTLGHALEAEFGYGTITHGEAVALGMDFALFLSERYTQQESLPREAYQHWLNDHDYPIQILGSLSIEPLIDRMKRDKKNKQQSIRFVLLNKTGQPTLHSFEESTLRRELELFKEYWTSVK</sequence>
<name>A0A0A5FZ31_9BACI</name>
<evidence type="ECO:0000256" key="10">
    <source>
        <dbReference type="ARBA" id="ARBA00022723"/>
    </source>
</evidence>
<evidence type="ECO:0000256" key="2">
    <source>
        <dbReference type="ARBA" id="ARBA00001911"/>
    </source>
</evidence>
<accession>A0A0A5FZ31</accession>
<organism evidence="20 21">
    <name type="scientific">Pontibacillus marinus BH030004 = DSM 16465</name>
    <dbReference type="NCBI Taxonomy" id="1385511"/>
    <lineage>
        <taxon>Bacteria</taxon>
        <taxon>Bacillati</taxon>
        <taxon>Bacillota</taxon>
        <taxon>Bacilli</taxon>
        <taxon>Bacillales</taxon>
        <taxon>Bacillaceae</taxon>
        <taxon>Pontibacillus</taxon>
    </lineage>
</organism>
<keyword evidence="14 17" id="KW-0057">Aromatic amino acid biosynthesis</keyword>
<dbReference type="Gene3D" id="3.40.50.1970">
    <property type="match status" value="1"/>
</dbReference>
<feature type="binding site" evidence="17">
    <location>
        <position position="148"/>
    </location>
    <ligand>
        <name>NAD(+)</name>
        <dbReference type="ChEBI" id="CHEBI:57540"/>
    </ligand>
</feature>
<feature type="binding site" evidence="17">
    <location>
        <position position="243"/>
    </location>
    <ligand>
        <name>Zn(2+)</name>
        <dbReference type="ChEBI" id="CHEBI:29105"/>
    </ligand>
</feature>
<feature type="binding site" evidence="17">
    <location>
        <begin position="127"/>
        <end position="128"/>
    </location>
    <ligand>
        <name>NAD(+)</name>
        <dbReference type="ChEBI" id="CHEBI:57540"/>
    </ligand>
</feature>